<proteinExistence type="predicted"/>
<reference evidence="4" key="1">
    <citation type="journal article" date="2019" name="Int. J. Syst. Evol. Microbiol.">
        <title>The Global Catalogue of Microorganisms (GCM) 10K type strain sequencing project: providing services to taxonomists for standard genome sequencing and annotation.</title>
        <authorList>
            <consortium name="The Broad Institute Genomics Platform"/>
            <consortium name="The Broad Institute Genome Sequencing Center for Infectious Disease"/>
            <person name="Wu L."/>
            <person name="Ma J."/>
        </authorList>
    </citation>
    <scope>NUCLEOTIDE SEQUENCE [LARGE SCALE GENOMIC DNA]</scope>
    <source>
        <strain evidence="4">JCM 18055</strain>
    </source>
</reference>
<dbReference type="Proteomes" id="UP001500325">
    <property type="component" value="Unassembled WGS sequence"/>
</dbReference>
<dbReference type="EMBL" id="BAABIC010000011">
    <property type="protein sequence ID" value="GAA4693952.1"/>
    <property type="molecule type" value="Genomic_DNA"/>
</dbReference>
<feature type="transmembrane region" description="Helical" evidence="2">
    <location>
        <begin position="61"/>
        <end position="91"/>
    </location>
</feature>
<accession>A0ABP8WR74</accession>
<keyword evidence="4" id="KW-1185">Reference proteome</keyword>
<organism evidence="3 4">
    <name type="scientific">Pseudonocardia yuanmonensis</name>
    <dbReference type="NCBI Taxonomy" id="1095914"/>
    <lineage>
        <taxon>Bacteria</taxon>
        <taxon>Bacillati</taxon>
        <taxon>Actinomycetota</taxon>
        <taxon>Actinomycetes</taxon>
        <taxon>Pseudonocardiales</taxon>
        <taxon>Pseudonocardiaceae</taxon>
        <taxon>Pseudonocardia</taxon>
    </lineage>
</organism>
<feature type="region of interest" description="Disordered" evidence="1">
    <location>
        <begin position="1"/>
        <end position="20"/>
    </location>
</feature>
<name>A0ABP8WR74_9PSEU</name>
<keyword evidence="2" id="KW-0472">Membrane</keyword>
<dbReference type="RefSeq" id="WP_345381565.1">
    <property type="nucleotide sequence ID" value="NZ_BAABIC010000011.1"/>
</dbReference>
<sequence>MSTTTTPVDAAQEPPATANETPVIRVGHGELLRAIEKNMQENSVRVEIAGLGTVRLPALDALAWLGGLATLAAVGILEWPVAAAIGAGHLLSRQRHLRLLRTFGEALEKA</sequence>
<evidence type="ECO:0000313" key="3">
    <source>
        <dbReference type="EMBL" id="GAA4693952.1"/>
    </source>
</evidence>
<keyword evidence="2" id="KW-1133">Transmembrane helix</keyword>
<evidence type="ECO:0000313" key="4">
    <source>
        <dbReference type="Proteomes" id="UP001500325"/>
    </source>
</evidence>
<gene>
    <name evidence="3" type="ORF">GCM10023215_34370</name>
</gene>
<evidence type="ECO:0000256" key="1">
    <source>
        <dbReference type="SAM" id="MobiDB-lite"/>
    </source>
</evidence>
<evidence type="ECO:0000256" key="2">
    <source>
        <dbReference type="SAM" id="Phobius"/>
    </source>
</evidence>
<keyword evidence="2" id="KW-0812">Transmembrane</keyword>
<protein>
    <submittedName>
        <fullName evidence="3">Uncharacterized protein</fullName>
    </submittedName>
</protein>
<comment type="caution">
    <text evidence="3">The sequence shown here is derived from an EMBL/GenBank/DDBJ whole genome shotgun (WGS) entry which is preliminary data.</text>
</comment>